<organism evidence="1 2">
    <name type="scientific">Aliterella atlantica CENA595</name>
    <dbReference type="NCBI Taxonomy" id="1618023"/>
    <lineage>
        <taxon>Bacteria</taxon>
        <taxon>Bacillati</taxon>
        <taxon>Cyanobacteriota</taxon>
        <taxon>Cyanophyceae</taxon>
        <taxon>Chroococcidiopsidales</taxon>
        <taxon>Aliterellaceae</taxon>
        <taxon>Aliterella</taxon>
    </lineage>
</organism>
<reference evidence="1 2" key="1">
    <citation type="submission" date="2015-02" db="EMBL/GenBank/DDBJ databases">
        <title>Draft genome of a novel marine cyanobacterium (Chroococcales) isolated from South Atlantic Ocean.</title>
        <authorList>
            <person name="Rigonato J."/>
            <person name="Alvarenga D.O."/>
            <person name="Branco L.H."/>
            <person name="Varani A.M."/>
            <person name="Brandini F.P."/>
            <person name="Fiore M.F."/>
        </authorList>
    </citation>
    <scope>NUCLEOTIDE SEQUENCE [LARGE SCALE GENOMIC DNA]</scope>
    <source>
        <strain evidence="1 2">CENA595</strain>
    </source>
</reference>
<dbReference type="STRING" id="1618023.UH38_19220"/>
<dbReference type="Proteomes" id="UP000032452">
    <property type="component" value="Unassembled WGS sequence"/>
</dbReference>
<keyword evidence="2" id="KW-1185">Reference proteome</keyword>
<gene>
    <name evidence="1" type="ORF">UH38_19220</name>
</gene>
<dbReference type="PATRIC" id="fig|1618023.3.peg.1849"/>
<comment type="caution">
    <text evidence="1">The sequence shown here is derived from an EMBL/GenBank/DDBJ whole genome shotgun (WGS) entry which is preliminary data.</text>
</comment>
<evidence type="ECO:0000313" key="1">
    <source>
        <dbReference type="EMBL" id="KJH70276.1"/>
    </source>
</evidence>
<dbReference type="EMBL" id="JYON01000025">
    <property type="protein sequence ID" value="KJH70276.1"/>
    <property type="molecule type" value="Genomic_DNA"/>
</dbReference>
<accession>A0A0D8ZSS9</accession>
<name>A0A0D8ZSS9_9CYAN</name>
<protein>
    <submittedName>
        <fullName evidence="1">Uncharacterized protein</fullName>
    </submittedName>
</protein>
<proteinExistence type="predicted"/>
<evidence type="ECO:0000313" key="2">
    <source>
        <dbReference type="Proteomes" id="UP000032452"/>
    </source>
</evidence>
<sequence>MSNTGRDKKLASFNCDEGLWDSFKSRCQQKGSTATATLTRFMQLYLDGSLDDLDIDPLDKRFDERVRASVDEYLATRQDALSSKVTVLSEKVAFLEGQLATYSSGSKAKAAIARKEPEFWFVQQRAKHLGVEISADQRMKIEMWANESYKERYGQIPQKQLYRGTQASVYPAKDVDILDATIMGVVRGG</sequence>
<dbReference type="OrthoDB" id="516650at2"/>
<dbReference type="AlphaFoldDB" id="A0A0D8ZSS9"/>
<dbReference type="RefSeq" id="WP_045056298.1">
    <property type="nucleotide sequence ID" value="NZ_CAWMDP010000018.1"/>
</dbReference>